<dbReference type="Pfam" id="PF06037">
    <property type="entry name" value="DUF922"/>
    <property type="match status" value="1"/>
</dbReference>
<dbReference type="RefSeq" id="WP_342296229.1">
    <property type="nucleotide sequence ID" value="NZ_JBCEVZ010000006.1"/>
</dbReference>
<dbReference type="Proteomes" id="UP001479606">
    <property type="component" value="Unassembled WGS sequence"/>
</dbReference>
<sequence length="194" mass="21197">MLSVLTTLLTAAALLQGPAVKLQSAAAPTAKPAPAAPIPWSATRRLTIADFQGHPGPSDRLASSTASDLKSNAACRDFVFSATVTATFDPNTSWFQNPKLASEALLRHEQLHFDITEAYARLMRQKLAAFAAKADCNKLQPAFNNVTKAVYAAWDNEQNRYDQETGHGLNAVRQAAWEKQTQLKLEQLKMFAVQ</sequence>
<comment type="caution">
    <text evidence="1">The sequence shown here is derived from an EMBL/GenBank/DDBJ whole genome shotgun (WGS) entry which is preliminary data.</text>
</comment>
<organism evidence="1 2">
    <name type="scientific">Hymenobacter segetis</name>
    <dbReference type="NCBI Taxonomy" id="2025509"/>
    <lineage>
        <taxon>Bacteria</taxon>
        <taxon>Pseudomonadati</taxon>
        <taxon>Bacteroidota</taxon>
        <taxon>Cytophagia</taxon>
        <taxon>Cytophagales</taxon>
        <taxon>Hymenobacteraceae</taxon>
        <taxon>Hymenobacter</taxon>
    </lineage>
</organism>
<dbReference type="EMBL" id="JBCEVZ010000006">
    <property type="protein sequence ID" value="MEL5993390.1"/>
    <property type="molecule type" value="Genomic_DNA"/>
</dbReference>
<gene>
    <name evidence="1" type="ORF">AAFH49_04165</name>
</gene>
<name>A0ABU9LRT7_9BACT</name>
<dbReference type="InterPro" id="IPR010321">
    <property type="entry name" value="DUF922"/>
</dbReference>
<accession>A0ABU9LRT7</accession>
<keyword evidence="2" id="KW-1185">Reference proteome</keyword>
<evidence type="ECO:0000313" key="1">
    <source>
        <dbReference type="EMBL" id="MEL5993390.1"/>
    </source>
</evidence>
<protein>
    <submittedName>
        <fullName evidence="1">DUF922 domain-containing protein</fullName>
    </submittedName>
</protein>
<proteinExistence type="predicted"/>
<reference evidence="1 2" key="1">
    <citation type="journal article" date="2018" name="Arch. Microbiol.">
        <title>Hymenobacter segetis sp. nov., isolated from soil.</title>
        <authorList>
            <person name="Ten L.N."/>
            <person name="Lim S.J."/>
            <person name="Kim B.O."/>
            <person name="Kang I.K."/>
            <person name="Jung H.Y."/>
        </authorList>
    </citation>
    <scope>NUCLEOTIDE SEQUENCE [LARGE SCALE GENOMIC DNA]</scope>
    <source>
        <strain evidence="1 2">S7-3-11</strain>
    </source>
</reference>
<evidence type="ECO:0000313" key="2">
    <source>
        <dbReference type="Proteomes" id="UP001479606"/>
    </source>
</evidence>